<dbReference type="SUPFAM" id="SSF53613">
    <property type="entry name" value="Ribokinase-like"/>
    <property type="match status" value="1"/>
</dbReference>
<dbReference type="PANTHER" id="PTHR10584">
    <property type="entry name" value="SUGAR KINASE"/>
    <property type="match status" value="1"/>
</dbReference>
<proteinExistence type="predicted"/>
<protein>
    <recommendedName>
        <fullName evidence="3">Carbohydrate kinase PfkB domain-containing protein</fullName>
    </recommendedName>
</protein>
<organism evidence="4 5">
    <name type="scientific">Gemelliphila asaccharolytica</name>
    <dbReference type="NCBI Taxonomy" id="502393"/>
    <lineage>
        <taxon>Bacteria</taxon>
        <taxon>Bacillati</taxon>
        <taxon>Bacillota</taxon>
        <taxon>Bacilli</taxon>
        <taxon>Bacillales</taxon>
        <taxon>Gemellaceae</taxon>
        <taxon>Gemelliphila</taxon>
    </lineage>
</organism>
<feature type="domain" description="Carbohydrate kinase PfkB" evidence="3">
    <location>
        <begin position="26"/>
        <end position="166"/>
    </location>
</feature>
<dbReference type="Pfam" id="PF00294">
    <property type="entry name" value="PfkB"/>
    <property type="match status" value="1"/>
</dbReference>
<keyword evidence="5" id="KW-1185">Reference proteome</keyword>
<gene>
    <name evidence="4" type="ORF">HMPREF1871_00243</name>
</gene>
<evidence type="ECO:0000313" key="4">
    <source>
        <dbReference type="EMBL" id="KXB58754.1"/>
    </source>
</evidence>
<dbReference type="Proteomes" id="UP000070467">
    <property type="component" value="Unassembled WGS sequence"/>
</dbReference>
<keyword evidence="2" id="KW-0418">Kinase</keyword>
<dbReference type="PANTHER" id="PTHR10584:SF166">
    <property type="entry name" value="RIBOKINASE"/>
    <property type="match status" value="1"/>
</dbReference>
<name>A0ABR5TNP8_9BACL</name>
<evidence type="ECO:0000313" key="5">
    <source>
        <dbReference type="Proteomes" id="UP000070467"/>
    </source>
</evidence>
<dbReference type="InterPro" id="IPR011611">
    <property type="entry name" value="PfkB_dom"/>
</dbReference>
<keyword evidence="1" id="KW-0808">Transferase</keyword>
<sequence length="182" mass="20218">MNKYTNIYISGYQVCGENGIIISEWLKKVLSISKKKIFFAPGPMIKSIETKTMDNFFKLNPILHINDDEAKSYTQESNVEKAIKILYKKNKNLVFITLGAKGTLFYDGKKIKQIPTIKTNVVDTVGAGDSHIGAIIAGLSKGMNIEDTITLANKTAAAIVGISGPIMDIKKFKKIWGEWKNE</sequence>
<dbReference type="PROSITE" id="PS00584">
    <property type="entry name" value="PFKB_KINASES_2"/>
    <property type="match status" value="1"/>
</dbReference>
<dbReference type="InterPro" id="IPR002173">
    <property type="entry name" value="Carboh/pur_kinase_PfkB_CS"/>
</dbReference>
<dbReference type="EMBL" id="LSDB01000006">
    <property type="protein sequence ID" value="KXB58754.1"/>
    <property type="molecule type" value="Genomic_DNA"/>
</dbReference>
<reference evidence="4 5" key="1">
    <citation type="submission" date="2016-01" db="EMBL/GenBank/DDBJ databases">
        <authorList>
            <person name="Mitreva M."/>
            <person name="Pepin K.H."/>
            <person name="Mihindukulasuriya K.A."/>
            <person name="Fulton R."/>
            <person name="Fronick C."/>
            <person name="O'Laughlin M."/>
            <person name="Miner T."/>
            <person name="Herter B."/>
            <person name="Rosa B.A."/>
            <person name="Cordes M."/>
            <person name="Tomlinson C."/>
            <person name="Wollam A."/>
            <person name="Palsikar V.B."/>
            <person name="Mardis E.R."/>
            <person name="Wilson R.K."/>
        </authorList>
    </citation>
    <scope>NUCLEOTIDE SEQUENCE [LARGE SCALE GENOMIC DNA]</scope>
    <source>
        <strain evidence="4 5">KA00071</strain>
    </source>
</reference>
<dbReference type="Gene3D" id="3.40.1190.20">
    <property type="match status" value="1"/>
</dbReference>
<dbReference type="InterPro" id="IPR029056">
    <property type="entry name" value="Ribokinase-like"/>
</dbReference>
<evidence type="ECO:0000259" key="3">
    <source>
        <dbReference type="Pfam" id="PF00294"/>
    </source>
</evidence>
<accession>A0ABR5TNP8</accession>
<comment type="caution">
    <text evidence="4">The sequence shown here is derived from an EMBL/GenBank/DDBJ whole genome shotgun (WGS) entry which is preliminary data.</text>
</comment>
<evidence type="ECO:0000256" key="1">
    <source>
        <dbReference type="ARBA" id="ARBA00022679"/>
    </source>
</evidence>
<evidence type="ECO:0000256" key="2">
    <source>
        <dbReference type="ARBA" id="ARBA00022777"/>
    </source>
</evidence>